<accession>A0A067MNB8</accession>
<sequence>MSRRSQRPQLLTKNSDPTAFQLTTLHDTTSSTTNTEYSCQGRVHYAMESNTGGAHAGLLRTRLYWCKDGQKSRSSVAELQFTSGLERSGLVLTSAWPDPPAEGMWGPHGWLQLGMENDTSPIARFTARDGLEYRWKRPLSSRFFKCVDAYNRTVGSWEEGMNDGPSMIRLPLDDSIMTVDLILTLTLVRHIDEHGLWPL</sequence>
<dbReference type="Proteomes" id="UP000027195">
    <property type="component" value="Unassembled WGS sequence"/>
</dbReference>
<evidence type="ECO:0000313" key="2">
    <source>
        <dbReference type="Proteomes" id="UP000027195"/>
    </source>
</evidence>
<gene>
    <name evidence="1" type="ORF">BOTBODRAFT_33955</name>
</gene>
<protein>
    <submittedName>
        <fullName evidence="1">Uncharacterized protein</fullName>
    </submittedName>
</protein>
<dbReference type="AlphaFoldDB" id="A0A067MNB8"/>
<proteinExistence type="predicted"/>
<dbReference type="InParanoid" id="A0A067MNB8"/>
<dbReference type="OrthoDB" id="2910790at2759"/>
<reference evidence="2" key="1">
    <citation type="journal article" date="2014" name="Proc. Natl. Acad. Sci. U.S.A.">
        <title>Extensive sampling of basidiomycete genomes demonstrates inadequacy of the white-rot/brown-rot paradigm for wood decay fungi.</title>
        <authorList>
            <person name="Riley R."/>
            <person name="Salamov A.A."/>
            <person name="Brown D.W."/>
            <person name="Nagy L.G."/>
            <person name="Floudas D."/>
            <person name="Held B.W."/>
            <person name="Levasseur A."/>
            <person name="Lombard V."/>
            <person name="Morin E."/>
            <person name="Otillar R."/>
            <person name="Lindquist E.A."/>
            <person name="Sun H."/>
            <person name="LaButti K.M."/>
            <person name="Schmutz J."/>
            <person name="Jabbour D."/>
            <person name="Luo H."/>
            <person name="Baker S.E."/>
            <person name="Pisabarro A.G."/>
            <person name="Walton J.D."/>
            <person name="Blanchette R.A."/>
            <person name="Henrissat B."/>
            <person name="Martin F."/>
            <person name="Cullen D."/>
            <person name="Hibbett D.S."/>
            <person name="Grigoriev I.V."/>
        </authorList>
    </citation>
    <scope>NUCLEOTIDE SEQUENCE [LARGE SCALE GENOMIC DNA]</scope>
    <source>
        <strain evidence="2">FD-172 SS1</strain>
    </source>
</reference>
<keyword evidence="2" id="KW-1185">Reference proteome</keyword>
<dbReference type="HOGENOM" id="CLU_1371987_0_0_1"/>
<organism evidence="1 2">
    <name type="scientific">Botryobasidium botryosum (strain FD-172 SS1)</name>
    <dbReference type="NCBI Taxonomy" id="930990"/>
    <lineage>
        <taxon>Eukaryota</taxon>
        <taxon>Fungi</taxon>
        <taxon>Dikarya</taxon>
        <taxon>Basidiomycota</taxon>
        <taxon>Agaricomycotina</taxon>
        <taxon>Agaricomycetes</taxon>
        <taxon>Cantharellales</taxon>
        <taxon>Botryobasidiaceae</taxon>
        <taxon>Botryobasidium</taxon>
    </lineage>
</organism>
<evidence type="ECO:0000313" key="1">
    <source>
        <dbReference type="EMBL" id="KDQ13081.1"/>
    </source>
</evidence>
<name>A0A067MNB8_BOTB1</name>
<dbReference type="EMBL" id="KL198046">
    <property type="protein sequence ID" value="KDQ13081.1"/>
    <property type="molecule type" value="Genomic_DNA"/>
</dbReference>